<dbReference type="STRING" id="1855912.LuPra_02740"/>
<dbReference type="KEGG" id="abac:LuPra_02740"/>
<dbReference type="PANTHER" id="PTHR36842:SF1">
    <property type="entry name" value="PROTEIN TOLB"/>
    <property type="match status" value="1"/>
</dbReference>
<dbReference type="OrthoDB" id="101360at2"/>
<feature type="region of interest" description="Disordered" evidence="2">
    <location>
        <begin position="184"/>
        <end position="207"/>
    </location>
</feature>
<evidence type="ECO:0000256" key="1">
    <source>
        <dbReference type="ARBA" id="ARBA00009820"/>
    </source>
</evidence>
<comment type="similarity">
    <text evidence="1">Belongs to the TolB family.</text>
</comment>
<dbReference type="EMBL" id="CP015136">
    <property type="protein sequence ID" value="AMY09523.1"/>
    <property type="molecule type" value="Genomic_DNA"/>
</dbReference>
<dbReference type="AlphaFoldDB" id="A0A143PMT6"/>
<gene>
    <name evidence="4" type="ORF">LuPra_02740</name>
</gene>
<keyword evidence="3" id="KW-1133">Transmembrane helix</keyword>
<feature type="transmembrane region" description="Helical" evidence="3">
    <location>
        <begin position="108"/>
        <end position="129"/>
    </location>
</feature>
<evidence type="ECO:0000256" key="2">
    <source>
        <dbReference type="SAM" id="MobiDB-lite"/>
    </source>
</evidence>
<dbReference type="PANTHER" id="PTHR36842">
    <property type="entry name" value="PROTEIN TOLB HOMOLOG"/>
    <property type="match status" value="1"/>
</dbReference>
<keyword evidence="5" id="KW-1185">Reference proteome</keyword>
<sequence>MPIDHLSPPPDTTDGLLDSWKAIARYLNRDESTVQRWEKRENMPVHRHVHEKRGSVYAYHAELDAWWQGRRQRLEADQGNGAGIPPEAARDLPIADDGPRARDRWPRWSAGVVVVLLVIATGALVLSWVPYGATSPSPFGATLVRLTSTSGLNIDPALSADGSLLAFASDRDGTGELDIWVQPVGGGREQPRRITSEPGDEREPSFSPTGASVVYARNNANGVHIVDIAGGTPRLLVDAAQTRTPRFSPDGRWVTYWTGVPVPVAPRGTAALFVVPASGGSPRSLASDFAQARLGTWSPDGTSVLFVGERERDPSQSTLDWYIVDARGGEPFRTGAVAVLRKAGIEGLPIPGAWTGEDGSVVFTTYGPATSNVWKVTVSPATGRVAGEPTALTFGTANERGPAVSASGQVAFANVTENIDVWRLPLDPTTGLGSGALERVTDDAADDRLTNLSDDGRTMVFMSSRTGQEGVWVRDVQGRSDRQVTNDTAGLARISRDGATLAVPRGRSNTAGVDLLSLADGRRSGLCDDCFAGDWSPDGARLVVQKNGLSRLVLRDVTSSRERELAAHGAWYLLQPRFSDDGEWIVFHTSGTPTTRQIYAIPAFSRSPIPVQAWIPIVTDFGVQPSWARDGSGVYYFSLRDGAFCVWLQPVDRVTKRPIDNPVAVQHFHQARLRAATGAMASNHRADGYLYVTLTSSAANIWMLGR</sequence>
<reference evidence="4 5" key="1">
    <citation type="journal article" date="2016" name="Genome Announc.">
        <title>First Complete Genome Sequence of a Subdivision 6 Acidobacterium Strain.</title>
        <authorList>
            <person name="Huang S."/>
            <person name="Vieira S."/>
            <person name="Bunk B."/>
            <person name="Riedel T."/>
            <person name="Sproer C."/>
            <person name="Overmann J."/>
        </authorList>
    </citation>
    <scope>NUCLEOTIDE SEQUENCE [LARGE SCALE GENOMIC DNA]</scope>
    <source>
        <strain evidence="5">DSM 100886 HEG_-6_39</strain>
    </source>
</reference>
<protein>
    <submittedName>
        <fullName evidence="4">Translocation protein TolB</fullName>
    </submittedName>
</protein>
<organism evidence="4 5">
    <name type="scientific">Luteitalea pratensis</name>
    <dbReference type="NCBI Taxonomy" id="1855912"/>
    <lineage>
        <taxon>Bacteria</taxon>
        <taxon>Pseudomonadati</taxon>
        <taxon>Acidobacteriota</taxon>
        <taxon>Vicinamibacteria</taxon>
        <taxon>Vicinamibacterales</taxon>
        <taxon>Vicinamibacteraceae</taxon>
        <taxon>Luteitalea</taxon>
    </lineage>
</organism>
<keyword evidence="3" id="KW-0812">Transmembrane</keyword>
<dbReference type="Gene3D" id="2.120.10.30">
    <property type="entry name" value="TolB, C-terminal domain"/>
    <property type="match status" value="4"/>
</dbReference>
<dbReference type="Proteomes" id="UP000076079">
    <property type="component" value="Chromosome"/>
</dbReference>
<feature type="compositionally biased region" description="Basic and acidic residues" evidence="2">
    <location>
        <begin position="189"/>
        <end position="204"/>
    </location>
</feature>
<evidence type="ECO:0000256" key="3">
    <source>
        <dbReference type="SAM" id="Phobius"/>
    </source>
</evidence>
<dbReference type="SUPFAM" id="SSF82171">
    <property type="entry name" value="DPP6 N-terminal domain-like"/>
    <property type="match status" value="2"/>
</dbReference>
<keyword evidence="3" id="KW-0472">Membrane</keyword>
<dbReference type="RefSeq" id="WP_157899153.1">
    <property type="nucleotide sequence ID" value="NZ_CP015136.1"/>
</dbReference>
<evidence type="ECO:0000313" key="4">
    <source>
        <dbReference type="EMBL" id="AMY09523.1"/>
    </source>
</evidence>
<proteinExistence type="inferred from homology"/>
<evidence type="ECO:0000313" key="5">
    <source>
        <dbReference type="Proteomes" id="UP000076079"/>
    </source>
</evidence>
<dbReference type="Pfam" id="PF07676">
    <property type="entry name" value="PD40"/>
    <property type="match status" value="4"/>
</dbReference>
<dbReference type="InterPro" id="IPR011042">
    <property type="entry name" value="6-blade_b-propeller_TolB-like"/>
</dbReference>
<reference evidence="5" key="2">
    <citation type="submission" date="2016-04" db="EMBL/GenBank/DDBJ databases">
        <title>First Complete Genome Sequence of a Subdivision 6 Acidobacterium.</title>
        <authorList>
            <person name="Huang S."/>
            <person name="Vieira S."/>
            <person name="Bunk B."/>
            <person name="Riedel T."/>
            <person name="Sproeer C."/>
            <person name="Overmann J."/>
        </authorList>
    </citation>
    <scope>NUCLEOTIDE SEQUENCE [LARGE SCALE GENOMIC DNA]</scope>
    <source>
        <strain evidence="5">DSM 100886 HEG_-6_39</strain>
    </source>
</reference>
<name>A0A143PMT6_LUTPR</name>
<accession>A0A143PMT6</accession>
<dbReference type="InterPro" id="IPR011659">
    <property type="entry name" value="WD40"/>
</dbReference>